<evidence type="ECO:0000313" key="5">
    <source>
        <dbReference type="Proteomes" id="UP000053405"/>
    </source>
</evidence>
<dbReference type="EMBL" id="BANT01000036">
    <property type="protein sequence ID" value="GAC58281.1"/>
    <property type="molecule type" value="Genomic_DNA"/>
</dbReference>
<evidence type="ECO:0000256" key="2">
    <source>
        <dbReference type="ARBA" id="ARBA00022840"/>
    </source>
</evidence>
<reference evidence="4 5" key="1">
    <citation type="submission" date="2012-12" db="EMBL/GenBank/DDBJ databases">
        <title>Whole genome shotgun sequence of Gordonia hirsuta NBRC 16056.</title>
        <authorList>
            <person name="Isaki-Nakamura S."/>
            <person name="Hosoyama A."/>
            <person name="Tsuchikane K."/>
            <person name="Katsumata H."/>
            <person name="Baba S."/>
            <person name="Yamazaki S."/>
            <person name="Fujita N."/>
        </authorList>
    </citation>
    <scope>NUCLEOTIDE SEQUENCE [LARGE SCALE GENOMIC DNA]</scope>
    <source>
        <strain evidence="4 5">NBRC 16056</strain>
    </source>
</reference>
<keyword evidence="4" id="KW-0436">Ligase</keyword>
<sequence>MTAATTIPEGFQQHVAERPDDSALRDVGAEGLTWREYGEQVARICGGLAALGLRRGDTLATMLANRSEHALVEMGANHLGVTTFSIYNTSSPEQIAFMLSDSGAKVVVVEEQFADNVRAAGVDLTILVLEDGDVDRLAPEPDFDFASTWRAVQPEDLLCLIYTSGTTGQPKGVEHTHRNFVEMAKSITARFPVGTDDRAISYLPTAHLADRGVLYYTHSLYGAEITMCPDVAQLGAALAEVHPTTFAAVPRVWEKLKLAVEAALRADPAMAAAFDSGDETVLAAVRAKLGFDQLRWALSGSATLNREILGFFNKIGVPTTDLWGMSEIGIATAAPIGEAKPGTVGTAMRGYEMKLADDGELLVRSDFLMVGYRNAPEKTAEAFDAEGWLRTGDIFTVDDEGYYTIIDKKKELIINSGGKNMSPANIEGAVRDASRLIGPMIAYGDNRPYNVALITVEPSVAEELGITTAVDELNTDPVVVDLVRRAVADGNARLSRVEQIKRFKIMPAVWEPGTPLVTPTGKLKRNVVHAEYAADIDDLYAAQPGADVYEPLGEAA</sequence>
<dbReference type="eggNOG" id="COG1022">
    <property type="taxonomic scope" value="Bacteria"/>
</dbReference>
<feature type="domain" description="AMP-dependent synthetase/ligase" evidence="3">
    <location>
        <begin position="11"/>
        <end position="372"/>
    </location>
</feature>
<dbReference type="Pfam" id="PF23562">
    <property type="entry name" value="AMP-binding_C_3"/>
    <property type="match status" value="1"/>
</dbReference>
<dbReference type="PANTHER" id="PTHR43272:SF33">
    <property type="entry name" value="AMP-BINDING DOMAIN-CONTAINING PROTEIN-RELATED"/>
    <property type="match status" value="1"/>
</dbReference>
<dbReference type="STRING" id="1121927.GOHSU_36_00240"/>
<name>L7LC07_9ACTN</name>
<gene>
    <name evidence="4" type="ORF">GOHSU_36_00240</name>
</gene>
<dbReference type="RefSeq" id="WP_005942148.1">
    <property type="nucleotide sequence ID" value="NZ_ATVK01000057.1"/>
</dbReference>
<dbReference type="Gene3D" id="3.40.50.12780">
    <property type="entry name" value="N-terminal domain of ligase-like"/>
    <property type="match status" value="1"/>
</dbReference>
<keyword evidence="2" id="KW-0067">ATP-binding</keyword>
<dbReference type="GO" id="GO:0016020">
    <property type="term" value="C:membrane"/>
    <property type="evidence" value="ECO:0007669"/>
    <property type="project" value="TreeGrafter"/>
</dbReference>
<proteinExistence type="predicted"/>
<dbReference type="OrthoDB" id="9803968at2"/>
<evidence type="ECO:0000259" key="3">
    <source>
        <dbReference type="Pfam" id="PF00501"/>
    </source>
</evidence>
<dbReference type="GO" id="GO:0004467">
    <property type="term" value="F:long-chain fatty acid-CoA ligase activity"/>
    <property type="evidence" value="ECO:0007669"/>
    <property type="project" value="TreeGrafter"/>
</dbReference>
<dbReference type="Proteomes" id="UP000053405">
    <property type="component" value="Unassembled WGS sequence"/>
</dbReference>
<dbReference type="PROSITE" id="PS00455">
    <property type="entry name" value="AMP_BINDING"/>
    <property type="match status" value="1"/>
</dbReference>
<evidence type="ECO:0000256" key="1">
    <source>
        <dbReference type="ARBA" id="ARBA00022741"/>
    </source>
</evidence>
<dbReference type="CDD" id="cd05907">
    <property type="entry name" value="VL_LC_FACS_like"/>
    <property type="match status" value="1"/>
</dbReference>
<comment type="caution">
    <text evidence="4">The sequence shown here is derived from an EMBL/GenBank/DDBJ whole genome shotgun (WGS) entry which is preliminary data.</text>
</comment>
<keyword evidence="5" id="KW-1185">Reference proteome</keyword>
<accession>L7LC07</accession>
<dbReference type="InterPro" id="IPR042099">
    <property type="entry name" value="ANL_N_sf"/>
</dbReference>
<organism evidence="4 5">
    <name type="scientific">Gordonia hirsuta DSM 44140 = NBRC 16056</name>
    <dbReference type="NCBI Taxonomy" id="1121927"/>
    <lineage>
        <taxon>Bacteria</taxon>
        <taxon>Bacillati</taxon>
        <taxon>Actinomycetota</taxon>
        <taxon>Actinomycetes</taxon>
        <taxon>Mycobacteriales</taxon>
        <taxon>Gordoniaceae</taxon>
        <taxon>Gordonia</taxon>
    </lineage>
</organism>
<dbReference type="PANTHER" id="PTHR43272">
    <property type="entry name" value="LONG-CHAIN-FATTY-ACID--COA LIGASE"/>
    <property type="match status" value="1"/>
</dbReference>
<dbReference type="AlphaFoldDB" id="L7LC07"/>
<evidence type="ECO:0000313" key="4">
    <source>
        <dbReference type="EMBL" id="GAC58281.1"/>
    </source>
</evidence>
<dbReference type="SUPFAM" id="SSF56801">
    <property type="entry name" value="Acetyl-CoA synthetase-like"/>
    <property type="match status" value="1"/>
</dbReference>
<dbReference type="InterPro" id="IPR020845">
    <property type="entry name" value="AMP-binding_CS"/>
</dbReference>
<dbReference type="InterPro" id="IPR000873">
    <property type="entry name" value="AMP-dep_synth/lig_dom"/>
</dbReference>
<protein>
    <submittedName>
        <fullName evidence="4">Putative fatty-acid--CoA ligase</fullName>
    </submittedName>
</protein>
<keyword evidence="1" id="KW-0547">Nucleotide-binding</keyword>
<dbReference type="GO" id="GO:0005524">
    <property type="term" value="F:ATP binding"/>
    <property type="evidence" value="ECO:0007669"/>
    <property type="project" value="UniProtKB-KW"/>
</dbReference>
<dbReference type="Pfam" id="PF00501">
    <property type="entry name" value="AMP-binding"/>
    <property type="match status" value="1"/>
</dbReference>